<feature type="transmembrane region" description="Helical" evidence="1">
    <location>
        <begin position="20"/>
        <end position="40"/>
    </location>
</feature>
<keyword evidence="3" id="KW-1185">Reference proteome</keyword>
<dbReference type="HOGENOM" id="CLU_1535223_0_0_1"/>
<dbReference type="Proteomes" id="UP000026915">
    <property type="component" value="Chromosome 4"/>
</dbReference>
<evidence type="ECO:0000256" key="1">
    <source>
        <dbReference type="SAM" id="Phobius"/>
    </source>
</evidence>
<evidence type="ECO:0000313" key="2">
    <source>
        <dbReference type="EMBL" id="EOY03879.1"/>
    </source>
</evidence>
<name>A0A061ENH9_THECC</name>
<evidence type="ECO:0000313" key="3">
    <source>
        <dbReference type="Proteomes" id="UP000026915"/>
    </source>
</evidence>
<dbReference type="InParanoid" id="A0A061ENH9"/>
<gene>
    <name evidence="2" type="ORF">TCM_019091</name>
</gene>
<proteinExistence type="predicted"/>
<accession>A0A061ENH9</accession>
<protein>
    <submittedName>
        <fullName evidence="2">Uncharacterized protein</fullName>
    </submittedName>
</protein>
<keyword evidence="1" id="KW-1133">Transmembrane helix</keyword>
<reference evidence="2 3" key="1">
    <citation type="journal article" date="2013" name="Genome Biol.">
        <title>The genome sequence of the most widely cultivated cacao type and its use to identify candidate genes regulating pod color.</title>
        <authorList>
            <person name="Motamayor J.C."/>
            <person name="Mockaitis K."/>
            <person name="Schmutz J."/>
            <person name="Haiminen N."/>
            <person name="Iii D.L."/>
            <person name="Cornejo O."/>
            <person name="Findley S.D."/>
            <person name="Zheng P."/>
            <person name="Utro F."/>
            <person name="Royaert S."/>
            <person name="Saski C."/>
            <person name="Jenkins J."/>
            <person name="Podicheti R."/>
            <person name="Zhao M."/>
            <person name="Scheffler B.E."/>
            <person name="Stack J.C."/>
            <person name="Feltus F.A."/>
            <person name="Mustiga G.M."/>
            <person name="Amores F."/>
            <person name="Phillips W."/>
            <person name="Marelli J.P."/>
            <person name="May G.D."/>
            <person name="Shapiro H."/>
            <person name="Ma J."/>
            <person name="Bustamante C.D."/>
            <person name="Schnell R.J."/>
            <person name="Main D."/>
            <person name="Gilbert D."/>
            <person name="Parida L."/>
            <person name="Kuhn D.N."/>
        </authorList>
    </citation>
    <scope>NUCLEOTIDE SEQUENCE [LARGE SCALE GENOMIC DNA]</scope>
    <source>
        <strain evidence="3">cv. Matina 1-6</strain>
    </source>
</reference>
<keyword evidence="1" id="KW-0472">Membrane</keyword>
<sequence length="175" mass="19641">MGKPFSAMSSARFRPITTQPASPILVGGAIFLLFNFDIIIREFYANAIEHVDGVAFIRGKQVPFHSQAINAFFRTPNIENDEYRQYLGIRIAMRLYRRFVLRKPNGRHHMGRAKRDGIGFPSLIIALCARAGVHWNDKEELQQSKIPITMGILKRLEESAPGAGSSSQAGPYLPK</sequence>
<organism evidence="2 3">
    <name type="scientific">Theobroma cacao</name>
    <name type="common">Cacao</name>
    <name type="synonym">Cocoa</name>
    <dbReference type="NCBI Taxonomy" id="3641"/>
    <lineage>
        <taxon>Eukaryota</taxon>
        <taxon>Viridiplantae</taxon>
        <taxon>Streptophyta</taxon>
        <taxon>Embryophyta</taxon>
        <taxon>Tracheophyta</taxon>
        <taxon>Spermatophyta</taxon>
        <taxon>Magnoliopsida</taxon>
        <taxon>eudicotyledons</taxon>
        <taxon>Gunneridae</taxon>
        <taxon>Pentapetalae</taxon>
        <taxon>rosids</taxon>
        <taxon>malvids</taxon>
        <taxon>Malvales</taxon>
        <taxon>Malvaceae</taxon>
        <taxon>Byttnerioideae</taxon>
        <taxon>Theobroma</taxon>
    </lineage>
</organism>
<dbReference type="AlphaFoldDB" id="A0A061ENH9"/>
<dbReference type="EMBL" id="CM001882">
    <property type="protein sequence ID" value="EOY03879.1"/>
    <property type="molecule type" value="Genomic_DNA"/>
</dbReference>
<keyword evidence="1" id="KW-0812">Transmembrane</keyword>
<dbReference type="Gramene" id="EOY03879">
    <property type="protein sequence ID" value="EOY03879"/>
    <property type="gene ID" value="TCM_019091"/>
</dbReference>